<protein>
    <recommendedName>
        <fullName evidence="2">Chemotaxis protein CheW</fullName>
    </recommendedName>
</protein>
<evidence type="ECO:0000313" key="7">
    <source>
        <dbReference type="Proteomes" id="UP000027980"/>
    </source>
</evidence>
<dbReference type="SMART" id="SM00260">
    <property type="entry name" value="CheW"/>
    <property type="match status" value="1"/>
</dbReference>
<dbReference type="FunFam" id="2.40.50.180:FF:000002">
    <property type="entry name" value="Chemotaxis protein CheW"/>
    <property type="match status" value="1"/>
</dbReference>
<name>A0A075LI96_9BACI</name>
<reference evidence="6 7" key="1">
    <citation type="submission" date="2014-07" db="EMBL/GenBank/DDBJ databases">
        <title>Complete genome sequence of a moderately halophilic bacterium Terribacillus aidingensis MP602, isolated from Cryptomeria fortunei in Tianmu mountain in China.</title>
        <authorList>
            <person name="Wang Y."/>
            <person name="Lu P."/>
            <person name="Zhang L."/>
        </authorList>
    </citation>
    <scope>NUCLEOTIDE SEQUENCE [LARGE SCALE GENOMIC DNA]</scope>
    <source>
        <strain evidence="6 7">MP602</strain>
    </source>
</reference>
<evidence type="ECO:0000256" key="2">
    <source>
        <dbReference type="ARBA" id="ARBA00021483"/>
    </source>
</evidence>
<sequence>MAEEIIQDVKVIVFQLKNEEYAVPVTQVGSIEKMEHITRVPNTESFIKGVINMRGVVTPIVDLRSRLGLEETPVDENTRIIIVDLDDTSMGLIVDAANDVVDIPVDKIEEAPQVIGAINVDYIDGVVKLEDRLVILLDLRKVLKFHEIEAIKSIES</sequence>
<dbReference type="InterPro" id="IPR002545">
    <property type="entry name" value="CheW-lke_dom"/>
</dbReference>
<evidence type="ECO:0000256" key="3">
    <source>
        <dbReference type="ARBA" id="ARBA00022490"/>
    </source>
</evidence>
<dbReference type="InterPro" id="IPR036061">
    <property type="entry name" value="CheW-like_dom_sf"/>
</dbReference>
<dbReference type="GeneID" id="34221196"/>
<dbReference type="KEGG" id="tap:GZ22_06965"/>
<feature type="domain" description="CheW-like" evidence="5">
    <location>
        <begin position="8"/>
        <end position="148"/>
    </location>
</feature>
<dbReference type="Gene3D" id="2.30.30.40">
    <property type="entry name" value="SH3 Domains"/>
    <property type="match status" value="1"/>
</dbReference>
<dbReference type="PROSITE" id="PS50851">
    <property type="entry name" value="CHEW"/>
    <property type="match status" value="1"/>
</dbReference>
<keyword evidence="3" id="KW-0963">Cytoplasm</keyword>
<dbReference type="AlphaFoldDB" id="A0A075LI96"/>
<dbReference type="InterPro" id="IPR039315">
    <property type="entry name" value="CheW"/>
</dbReference>
<gene>
    <name evidence="6" type="ORF">GZ22_06965</name>
</gene>
<dbReference type="OrthoDB" id="9794382at2"/>
<dbReference type="SUPFAM" id="SSF50341">
    <property type="entry name" value="CheW-like"/>
    <property type="match status" value="1"/>
</dbReference>
<evidence type="ECO:0000256" key="1">
    <source>
        <dbReference type="ARBA" id="ARBA00004496"/>
    </source>
</evidence>
<dbReference type="EMBL" id="CP008876">
    <property type="protein sequence ID" value="AIF66395.1"/>
    <property type="molecule type" value="Genomic_DNA"/>
</dbReference>
<dbReference type="Gene3D" id="2.40.50.180">
    <property type="entry name" value="CheA-289, Domain 4"/>
    <property type="match status" value="1"/>
</dbReference>
<evidence type="ECO:0000259" key="5">
    <source>
        <dbReference type="PROSITE" id="PS50851"/>
    </source>
</evidence>
<dbReference type="RefSeq" id="WP_038560244.1">
    <property type="nucleotide sequence ID" value="NZ_CP008876.1"/>
</dbReference>
<proteinExistence type="predicted"/>
<dbReference type="PANTHER" id="PTHR22617:SF23">
    <property type="entry name" value="CHEMOTAXIS PROTEIN CHEW"/>
    <property type="match status" value="1"/>
</dbReference>
<comment type="subcellular location">
    <subcellularLocation>
        <location evidence="1">Cytoplasm</location>
    </subcellularLocation>
</comment>
<keyword evidence="4" id="KW-0145">Chemotaxis</keyword>
<evidence type="ECO:0000256" key="4">
    <source>
        <dbReference type="ARBA" id="ARBA00022500"/>
    </source>
</evidence>
<dbReference type="Pfam" id="PF01584">
    <property type="entry name" value="CheW"/>
    <property type="match status" value="1"/>
</dbReference>
<dbReference type="GO" id="GO:0006935">
    <property type="term" value="P:chemotaxis"/>
    <property type="evidence" value="ECO:0007669"/>
    <property type="project" value="UniProtKB-KW"/>
</dbReference>
<dbReference type="GO" id="GO:0005829">
    <property type="term" value="C:cytosol"/>
    <property type="evidence" value="ECO:0007669"/>
    <property type="project" value="TreeGrafter"/>
</dbReference>
<dbReference type="PANTHER" id="PTHR22617">
    <property type="entry name" value="CHEMOTAXIS SENSOR HISTIDINE KINASE-RELATED"/>
    <property type="match status" value="1"/>
</dbReference>
<dbReference type="GO" id="GO:0007165">
    <property type="term" value="P:signal transduction"/>
    <property type="evidence" value="ECO:0007669"/>
    <property type="project" value="InterPro"/>
</dbReference>
<dbReference type="Proteomes" id="UP000027980">
    <property type="component" value="Chromosome"/>
</dbReference>
<dbReference type="HOGENOM" id="CLU_048995_3_1_9"/>
<dbReference type="CDD" id="cd00732">
    <property type="entry name" value="CheW"/>
    <property type="match status" value="1"/>
</dbReference>
<organism evidence="6 7">
    <name type="scientific">Terribacillus saccharophilus</name>
    <dbReference type="NCBI Taxonomy" id="361277"/>
    <lineage>
        <taxon>Bacteria</taxon>
        <taxon>Bacillati</taxon>
        <taxon>Bacillota</taxon>
        <taxon>Bacilli</taxon>
        <taxon>Bacillales</taxon>
        <taxon>Bacillaceae</taxon>
        <taxon>Terribacillus</taxon>
    </lineage>
</organism>
<accession>A0A075LI96</accession>
<evidence type="ECO:0000313" key="6">
    <source>
        <dbReference type="EMBL" id="AIF66395.1"/>
    </source>
</evidence>